<accession>A0A371EZG0</accession>
<proteinExistence type="predicted"/>
<evidence type="ECO:0000313" key="1">
    <source>
        <dbReference type="EMBL" id="RDX71436.1"/>
    </source>
</evidence>
<keyword evidence="2" id="KW-1185">Reference proteome</keyword>
<protein>
    <submittedName>
        <fullName evidence="1">Uncharacterized protein</fullName>
    </submittedName>
</protein>
<sequence length="71" mass="7850">MNTRKDSISYAPHISEQLQIQCFYEGLTMIDRSMISATSGGALMDKTPIVARHLIFNMASNTQQFGIRGVG</sequence>
<evidence type="ECO:0000313" key="2">
    <source>
        <dbReference type="Proteomes" id="UP000257109"/>
    </source>
</evidence>
<comment type="caution">
    <text evidence="1">The sequence shown here is derived from an EMBL/GenBank/DDBJ whole genome shotgun (WGS) entry which is preliminary data.</text>
</comment>
<dbReference type="AlphaFoldDB" id="A0A371EZG0"/>
<dbReference type="Proteomes" id="UP000257109">
    <property type="component" value="Unassembled WGS sequence"/>
</dbReference>
<feature type="non-terminal residue" evidence="1">
    <location>
        <position position="1"/>
    </location>
</feature>
<name>A0A371EZG0_MUCPR</name>
<reference evidence="1" key="1">
    <citation type="submission" date="2018-05" db="EMBL/GenBank/DDBJ databases">
        <title>Draft genome of Mucuna pruriens seed.</title>
        <authorList>
            <person name="Nnadi N.E."/>
            <person name="Vos R."/>
            <person name="Hasami M.H."/>
            <person name="Devisetty U.K."/>
            <person name="Aguiy J.C."/>
        </authorList>
    </citation>
    <scope>NUCLEOTIDE SEQUENCE [LARGE SCALE GENOMIC DNA]</scope>
    <source>
        <strain evidence="1">JCA_2017</strain>
    </source>
</reference>
<dbReference type="EMBL" id="QJKJ01011336">
    <property type="protein sequence ID" value="RDX71436.1"/>
    <property type="molecule type" value="Genomic_DNA"/>
</dbReference>
<gene>
    <name evidence="1" type="ORF">CR513_49227</name>
</gene>
<dbReference type="OrthoDB" id="1305902at2759"/>
<organism evidence="1 2">
    <name type="scientific">Mucuna pruriens</name>
    <name type="common">Velvet bean</name>
    <name type="synonym">Dolichos pruriens</name>
    <dbReference type="NCBI Taxonomy" id="157652"/>
    <lineage>
        <taxon>Eukaryota</taxon>
        <taxon>Viridiplantae</taxon>
        <taxon>Streptophyta</taxon>
        <taxon>Embryophyta</taxon>
        <taxon>Tracheophyta</taxon>
        <taxon>Spermatophyta</taxon>
        <taxon>Magnoliopsida</taxon>
        <taxon>eudicotyledons</taxon>
        <taxon>Gunneridae</taxon>
        <taxon>Pentapetalae</taxon>
        <taxon>rosids</taxon>
        <taxon>fabids</taxon>
        <taxon>Fabales</taxon>
        <taxon>Fabaceae</taxon>
        <taxon>Papilionoideae</taxon>
        <taxon>50 kb inversion clade</taxon>
        <taxon>NPAAA clade</taxon>
        <taxon>indigoferoid/millettioid clade</taxon>
        <taxon>Phaseoleae</taxon>
        <taxon>Mucuna</taxon>
    </lineage>
</organism>